<feature type="compositionally biased region" description="Basic and acidic residues" evidence="1">
    <location>
        <begin position="1"/>
        <end position="13"/>
    </location>
</feature>
<feature type="non-terminal residue" evidence="2">
    <location>
        <position position="1"/>
    </location>
</feature>
<sequence>SHVRAQDPVKKSSLETAQAEVTEPKLMSPKMEPRTPISAWKVAEKLAKVAIMRKSMNKVSDLHGFEDARF</sequence>
<feature type="region of interest" description="Disordered" evidence="1">
    <location>
        <begin position="1"/>
        <end position="33"/>
    </location>
</feature>
<comment type="caution">
    <text evidence="2">The sequence shown here is derived from an EMBL/GenBank/DDBJ whole genome shotgun (WGS) entry which is preliminary data.</text>
</comment>
<reference evidence="2 3" key="1">
    <citation type="journal article" date="2018" name="Front. Plant Sci.">
        <title>Red Clover (Trifolium pratense) and Zigzag Clover (T. medium) - A Picture of Genomic Similarities and Differences.</title>
        <authorList>
            <person name="Dluhosova J."/>
            <person name="Istvanek J."/>
            <person name="Nedelnik J."/>
            <person name="Repkova J."/>
        </authorList>
    </citation>
    <scope>NUCLEOTIDE SEQUENCE [LARGE SCALE GENOMIC DNA]</scope>
    <source>
        <strain evidence="3">cv. 10/8</strain>
        <tissue evidence="2">Leaf</tissue>
    </source>
</reference>
<name>A0A392RFH3_9FABA</name>
<proteinExistence type="predicted"/>
<accession>A0A392RFH3</accession>
<evidence type="ECO:0000313" key="2">
    <source>
        <dbReference type="EMBL" id="MCI34530.1"/>
    </source>
</evidence>
<evidence type="ECO:0000313" key="3">
    <source>
        <dbReference type="Proteomes" id="UP000265520"/>
    </source>
</evidence>
<organism evidence="2 3">
    <name type="scientific">Trifolium medium</name>
    <dbReference type="NCBI Taxonomy" id="97028"/>
    <lineage>
        <taxon>Eukaryota</taxon>
        <taxon>Viridiplantae</taxon>
        <taxon>Streptophyta</taxon>
        <taxon>Embryophyta</taxon>
        <taxon>Tracheophyta</taxon>
        <taxon>Spermatophyta</taxon>
        <taxon>Magnoliopsida</taxon>
        <taxon>eudicotyledons</taxon>
        <taxon>Gunneridae</taxon>
        <taxon>Pentapetalae</taxon>
        <taxon>rosids</taxon>
        <taxon>fabids</taxon>
        <taxon>Fabales</taxon>
        <taxon>Fabaceae</taxon>
        <taxon>Papilionoideae</taxon>
        <taxon>50 kb inversion clade</taxon>
        <taxon>NPAAA clade</taxon>
        <taxon>Hologalegina</taxon>
        <taxon>IRL clade</taxon>
        <taxon>Trifolieae</taxon>
        <taxon>Trifolium</taxon>
    </lineage>
</organism>
<protein>
    <submittedName>
        <fullName evidence="2">Zinc finger protein</fullName>
    </submittedName>
</protein>
<dbReference type="Proteomes" id="UP000265520">
    <property type="component" value="Unassembled WGS sequence"/>
</dbReference>
<dbReference type="AlphaFoldDB" id="A0A392RFH3"/>
<evidence type="ECO:0000256" key="1">
    <source>
        <dbReference type="SAM" id="MobiDB-lite"/>
    </source>
</evidence>
<keyword evidence="3" id="KW-1185">Reference proteome</keyword>
<dbReference type="EMBL" id="LXQA010214533">
    <property type="protein sequence ID" value="MCI34530.1"/>
    <property type="molecule type" value="Genomic_DNA"/>
</dbReference>